<evidence type="ECO:0000256" key="3">
    <source>
        <dbReference type="ARBA" id="ARBA00022723"/>
    </source>
</evidence>
<evidence type="ECO:0008006" key="9">
    <source>
        <dbReference type="Google" id="ProtNLM"/>
    </source>
</evidence>
<feature type="binding site" description="axial binding residue" evidence="5">
    <location>
        <position position="467"/>
    </location>
    <ligand>
        <name>heme</name>
        <dbReference type="ChEBI" id="CHEBI:30413"/>
    </ligand>
    <ligandPart>
        <name>Fe</name>
        <dbReference type="ChEBI" id="CHEBI:18248"/>
    </ligandPart>
</feature>
<evidence type="ECO:0000256" key="2">
    <source>
        <dbReference type="ARBA" id="ARBA00010617"/>
    </source>
</evidence>
<reference evidence="7 8" key="1">
    <citation type="submission" date="2016-03" db="EMBL/GenBank/DDBJ databases">
        <title>Choanephora cucurbitarum.</title>
        <authorList>
            <person name="Min B."/>
            <person name="Park H."/>
            <person name="Park J.-H."/>
            <person name="Shin H.-D."/>
            <person name="Choi I.-G."/>
        </authorList>
    </citation>
    <scope>NUCLEOTIDE SEQUENCE [LARGE SCALE GENOMIC DNA]</scope>
    <source>
        <strain evidence="7 8">KUS-F28377</strain>
    </source>
</reference>
<keyword evidence="5 6" id="KW-0349">Heme</keyword>
<dbReference type="PRINTS" id="PR00463">
    <property type="entry name" value="EP450I"/>
</dbReference>
<dbReference type="InterPro" id="IPR002401">
    <property type="entry name" value="Cyt_P450_E_grp-I"/>
</dbReference>
<evidence type="ECO:0000313" key="7">
    <source>
        <dbReference type="EMBL" id="OBZ91275.1"/>
    </source>
</evidence>
<dbReference type="InterPro" id="IPR017972">
    <property type="entry name" value="Cyt_P450_CS"/>
</dbReference>
<keyword evidence="4 5" id="KW-0408">Iron</keyword>
<evidence type="ECO:0000313" key="8">
    <source>
        <dbReference type="Proteomes" id="UP000093000"/>
    </source>
</evidence>
<sequence>MDYSAITSSVDQFSQQALDYLSRRDNLNKIGKITAISLATYVTVAKLYEGFMGPLSHVPGPFFTRFFNIPNLILDRPAGTQIFILNNDVSFIFLKKLHEKYGDMVRLGPARLAVSDKDIMKQVLVTEDLKKGPVYDIFSKNRDTSLFSTRDPIWHKQRRRIVSPAFSIKYLNSMEPFMTSVTHSLIKKVDEEIQADHDAEGYGAVDIWSLMQRLALDVIGETAFGQTFNMIEDPTHFVPEAISKELKASSISALYPWLSKLLIKKGDLNNPKLQEFLTNVINDRVKSTSQKRNDILQFLIDQQEAQDQKDRLTSEAIMSETVLFLVAGSETTSNTIGFIFHELLKAPAKLQKLVDEIDTVPLEEGSQVFSHEQLKHLPYLNAVINETLRLDAVAASGVERVTEKPVVLGNRLALPANVVVITNFYHAQTNEKYWPNPFKFDPDRWIEGKEENDLDAFFPFSAGSRNCIGKNFALQEMRITVATFLKHFSIAAIPEEMKQAEERRHFITLQVARNSFKIKAKRRV</sequence>
<name>A0A1C7NQ78_9FUNG</name>
<accession>A0A1C7NQ78</accession>
<dbReference type="GO" id="GO:0005506">
    <property type="term" value="F:iron ion binding"/>
    <property type="evidence" value="ECO:0007669"/>
    <property type="project" value="InterPro"/>
</dbReference>
<gene>
    <name evidence="7" type="ORF">A0J61_00670</name>
</gene>
<protein>
    <recommendedName>
        <fullName evidence="9">Cytochrome P450</fullName>
    </recommendedName>
</protein>
<proteinExistence type="inferred from homology"/>
<dbReference type="AlphaFoldDB" id="A0A1C7NQ78"/>
<evidence type="ECO:0000256" key="5">
    <source>
        <dbReference type="PIRSR" id="PIRSR602401-1"/>
    </source>
</evidence>
<evidence type="ECO:0000256" key="6">
    <source>
        <dbReference type="RuleBase" id="RU000461"/>
    </source>
</evidence>
<evidence type="ECO:0000256" key="4">
    <source>
        <dbReference type="ARBA" id="ARBA00023004"/>
    </source>
</evidence>
<keyword evidence="8" id="KW-1185">Reference proteome</keyword>
<dbReference type="Gene3D" id="1.10.630.10">
    <property type="entry name" value="Cytochrome P450"/>
    <property type="match status" value="1"/>
</dbReference>
<dbReference type="InterPro" id="IPR036396">
    <property type="entry name" value="Cyt_P450_sf"/>
</dbReference>
<dbReference type="STRING" id="101091.A0A1C7NQ78"/>
<keyword evidence="3 5" id="KW-0479">Metal-binding</keyword>
<dbReference type="PANTHER" id="PTHR24305:SF166">
    <property type="entry name" value="CYTOCHROME P450 12A4, MITOCHONDRIAL-RELATED"/>
    <property type="match status" value="1"/>
</dbReference>
<dbReference type="EMBL" id="LUGH01000016">
    <property type="protein sequence ID" value="OBZ91275.1"/>
    <property type="molecule type" value="Genomic_DNA"/>
</dbReference>
<dbReference type="PANTHER" id="PTHR24305">
    <property type="entry name" value="CYTOCHROME P450"/>
    <property type="match status" value="1"/>
</dbReference>
<dbReference type="Pfam" id="PF00067">
    <property type="entry name" value="p450"/>
    <property type="match status" value="1"/>
</dbReference>
<organism evidence="7 8">
    <name type="scientific">Choanephora cucurbitarum</name>
    <dbReference type="NCBI Taxonomy" id="101091"/>
    <lineage>
        <taxon>Eukaryota</taxon>
        <taxon>Fungi</taxon>
        <taxon>Fungi incertae sedis</taxon>
        <taxon>Mucoromycota</taxon>
        <taxon>Mucoromycotina</taxon>
        <taxon>Mucoromycetes</taxon>
        <taxon>Mucorales</taxon>
        <taxon>Mucorineae</taxon>
        <taxon>Choanephoraceae</taxon>
        <taxon>Choanephoroideae</taxon>
        <taxon>Choanephora</taxon>
    </lineage>
</organism>
<dbReference type="GO" id="GO:0016705">
    <property type="term" value="F:oxidoreductase activity, acting on paired donors, with incorporation or reduction of molecular oxygen"/>
    <property type="evidence" value="ECO:0007669"/>
    <property type="project" value="InterPro"/>
</dbReference>
<dbReference type="PROSITE" id="PS00086">
    <property type="entry name" value="CYTOCHROME_P450"/>
    <property type="match status" value="1"/>
</dbReference>
<keyword evidence="6" id="KW-0560">Oxidoreductase</keyword>
<evidence type="ECO:0000256" key="1">
    <source>
        <dbReference type="ARBA" id="ARBA00001971"/>
    </source>
</evidence>
<dbReference type="PRINTS" id="PR00385">
    <property type="entry name" value="P450"/>
</dbReference>
<dbReference type="InterPro" id="IPR001128">
    <property type="entry name" value="Cyt_P450"/>
</dbReference>
<comment type="cofactor">
    <cofactor evidence="1 5">
        <name>heme</name>
        <dbReference type="ChEBI" id="CHEBI:30413"/>
    </cofactor>
</comment>
<keyword evidence="6" id="KW-0503">Monooxygenase</keyword>
<dbReference type="InterPro" id="IPR050121">
    <property type="entry name" value="Cytochrome_P450_monoxygenase"/>
</dbReference>
<dbReference type="GO" id="GO:0004497">
    <property type="term" value="F:monooxygenase activity"/>
    <property type="evidence" value="ECO:0007669"/>
    <property type="project" value="UniProtKB-KW"/>
</dbReference>
<dbReference type="GO" id="GO:0020037">
    <property type="term" value="F:heme binding"/>
    <property type="evidence" value="ECO:0007669"/>
    <property type="project" value="InterPro"/>
</dbReference>
<dbReference type="InParanoid" id="A0A1C7NQ78"/>
<dbReference type="SUPFAM" id="SSF48264">
    <property type="entry name" value="Cytochrome P450"/>
    <property type="match status" value="1"/>
</dbReference>
<comment type="similarity">
    <text evidence="2 6">Belongs to the cytochrome P450 family.</text>
</comment>
<dbReference type="Proteomes" id="UP000093000">
    <property type="component" value="Unassembled WGS sequence"/>
</dbReference>
<dbReference type="OrthoDB" id="1470350at2759"/>
<comment type="caution">
    <text evidence="7">The sequence shown here is derived from an EMBL/GenBank/DDBJ whole genome shotgun (WGS) entry which is preliminary data.</text>
</comment>